<sequence length="190" mass="21872">MNDFTASNGIGVEINDEEQIVFAVPNRPTSPVWMKPDERVALREFFRAEEDERLGRWRWPENPEYVVYRADDDARVLHEPSGQVWVITRRAVNGATYGGIQDWHRAARAFFDAHPDPLDMPDGIYMVNKTFHPYERLVQRRRGKWLHLYRGDAPQHETHTAEQVARIAAKEGRLTPLVQVPEPDTTGGAS</sequence>
<dbReference type="KEGG" id="msf:IT882_04230"/>
<protein>
    <submittedName>
        <fullName evidence="1">Uncharacterized protein</fullName>
    </submittedName>
</protein>
<organism evidence="1 2">
    <name type="scientific">Microbacterium schleiferi</name>
    <dbReference type="NCBI Taxonomy" id="69362"/>
    <lineage>
        <taxon>Bacteria</taxon>
        <taxon>Bacillati</taxon>
        <taxon>Actinomycetota</taxon>
        <taxon>Actinomycetes</taxon>
        <taxon>Micrococcales</taxon>
        <taxon>Microbacteriaceae</taxon>
        <taxon>Microbacterium</taxon>
    </lineage>
</organism>
<dbReference type="EMBL" id="CP064760">
    <property type="protein sequence ID" value="QPE05285.1"/>
    <property type="molecule type" value="Genomic_DNA"/>
</dbReference>
<accession>A0A7S8MY31</accession>
<gene>
    <name evidence="1" type="ORF">IT882_04230</name>
</gene>
<keyword evidence="2" id="KW-1185">Reference proteome</keyword>
<name>A0A7S8MY31_9MICO</name>
<proteinExistence type="predicted"/>
<evidence type="ECO:0000313" key="2">
    <source>
        <dbReference type="Proteomes" id="UP000594480"/>
    </source>
</evidence>
<dbReference type="AlphaFoldDB" id="A0A7S8MY31"/>
<evidence type="ECO:0000313" key="1">
    <source>
        <dbReference type="EMBL" id="QPE05285.1"/>
    </source>
</evidence>
<dbReference type="Proteomes" id="UP000594480">
    <property type="component" value="Chromosome"/>
</dbReference>
<reference evidence="1 2" key="1">
    <citation type="submission" date="2020-11" db="EMBL/GenBank/DDBJ databases">
        <title>Amino acid is mineralized and recycled by bacteria in oceanic microbiome.</title>
        <authorList>
            <person name="Zheng L.Y."/>
        </authorList>
    </citation>
    <scope>NUCLEOTIDE SEQUENCE [LARGE SCALE GENOMIC DNA]</scope>
    <source>
        <strain evidence="1 2">A32-1</strain>
    </source>
</reference>